<evidence type="ECO:0000256" key="11">
    <source>
        <dbReference type="ARBA" id="ARBA00022989"/>
    </source>
</evidence>
<sequence>MTLWNKYKNIILIVTLNLLLCLIVVYLSPRFDILTLLGFLLINLFLFLLLVKREKKKERELDDKINNIFLLLHSLNIDSSNEEIRDDEFGKLRDEIIKIILENKRIADNSEKNKETLREYTEDIAHQIKTPLTGSLLLIDLLEGSEDKNSKEYITRLRDNLLRLYNLADILLELASLDSGTIEMSKDKVSVKEFVEEIIINISDYFSTSDVNISLHGDDFILICDKDWTYEAVFNVVKNGIEATKNKHIEIYLKETNLYKSIIVEDFSEGMNKQMLEKVLKRFYKANPKSKGYGIGLPMAKSVMEKQNGELLYHRGKKSNTFELRFYN</sequence>
<evidence type="ECO:0000256" key="3">
    <source>
        <dbReference type="ARBA" id="ARBA00012438"/>
    </source>
</evidence>
<dbReference type="PANTHER" id="PTHR45528:SF1">
    <property type="entry name" value="SENSOR HISTIDINE KINASE CPXA"/>
    <property type="match status" value="1"/>
</dbReference>
<evidence type="ECO:0000256" key="8">
    <source>
        <dbReference type="ARBA" id="ARBA00022741"/>
    </source>
</evidence>
<dbReference type="InterPro" id="IPR036097">
    <property type="entry name" value="HisK_dim/P_sf"/>
</dbReference>
<comment type="subcellular location">
    <subcellularLocation>
        <location evidence="2">Cell membrane</location>
        <topology evidence="2">Multi-pass membrane protein</topology>
    </subcellularLocation>
</comment>
<dbReference type="GO" id="GO:0005886">
    <property type="term" value="C:plasma membrane"/>
    <property type="evidence" value="ECO:0007669"/>
    <property type="project" value="UniProtKB-SubCell"/>
</dbReference>
<evidence type="ECO:0000256" key="10">
    <source>
        <dbReference type="ARBA" id="ARBA00022840"/>
    </source>
</evidence>
<dbReference type="Pfam" id="PF00512">
    <property type="entry name" value="HisKA"/>
    <property type="match status" value="1"/>
</dbReference>
<dbReference type="Gene3D" id="3.30.565.10">
    <property type="entry name" value="Histidine kinase-like ATPase, C-terminal domain"/>
    <property type="match status" value="1"/>
</dbReference>
<dbReference type="SMART" id="SM00388">
    <property type="entry name" value="HisKA"/>
    <property type="match status" value="1"/>
</dbReference>
<dbReference type="CDD" id="cd00082">
    <property type="entry name" value="HisKA"/>
    <property type="match status" value="1"/>
</dbReference>
<keyword evidence="4" id="KW-1003">Cell membrane</keyword>
<evidence type="ECO:0000313" key="17">
    <source>
        <dbReference type="Proteomes" id="UP000441925"/>
    </source>
</evidence>
<reference evidence="16 17" key="1">
    <citation type="submission" date="2019-08" db="EMBL/GenBank/DDBJ databases">
        <title>In-depth cultivation of the pig gut microbiome towards novel bacterial diversity and tailored functional studies.</title>
        <authorList>
            <person name="Wylensek D."/>
            <person name="Hitch T.C.A."/>
            <person name="Clavel T."/>
        </authorList>
    </citation>
    <scope>NUCLEOTIDE SEQUENCE [LARGE SCALE GENOMIC DNA]</scope>
    <source>
        <strain evidence="16 17">WCA-380-WT-2B</strain>
    </source>
</reference>
<evidence type="ECO:0000256" key="7">
    <source>
        <dbReference type="ARBA" id="ARBA00022692"/>
    </source>
</evidence>
<evidence type="ECO:0000256" key="14">
    <source>
        <dbReference type="SAM" id="Phobius"/>
    </source>
</evidence>
<dbReference type="InterPro" id="IPR005467">
    <property type="entry name" value="His_kinase_dom"/>
</dbReference>
<dbReference type="AlphaFoldDB" id="A0A6N7VSQ4"/>
<evidence type="ECO:0000256" key="4">
    <source>
        <dbReference type="ARBA" id="ARBA00022475"/>
    </source>
</evidence>
<keyword evidence="12" id="KW-0902">Two-component regulatory system</keyword>
<dbReference type="Pfam" id="PF02518">
    <property type="entry name" value="HATPase_c"/>
    <property type="match status" value="1"/>
</dbReference>
<keyword evidence="7 14" id="KW-0812">Transmembrane</keyword>
<dbReference type="InterPro" id="IPR050398">
    <property type="entry name" value="HssS/ArlS-like"/>
</dbReference>
<keyword evidence="6" id="KW-0808">Transferase</keyword>
<keyword evidence="11 14" id="KW-1133">Transmembrane helix</keyword>
<evidence type="ECO:0000259" key="15">
    <source>
        <dbReference type="PROSITE" id="PS50109"/>
    </source>
</evidence>
<dbReference type="EMBL" id="VULQ01000001">
    <property type="protein sequence ID" value="MSS77103.1"/>
    <property type="molecule type" value="Genomic_DNA"/>
</dbReference>
<dbReference type="InterPro" id="IPR003661">
    <property type="entry name" value="HisK_dim/P_dom"/>
</dbReference>
<keyword evidence="13 14" id="KW-0472">Membrane</keyword>
<evidence type="ECO:0000256" key="1">
    <source>
        <dbReference type="ARBA" id="ARBA00000085"/>
    </source>
</evidence>
<dbReference type="SUPFAM" id="SSF47384">
    <property type="entry name" value="Homodimeric domain of signal transducing histidine kinase"/>
    <property type="match status" value="1"/>
</dbReference>
<protein>
    <recommendedName>
        <fullName evidence="3">histidine kinase</fullName>
        <ecNumber evidence="3">2.7.13.3</ecNumber>
    </recommendedName>
</protein>
<dbReference type="PANTHER" id="PTHR45528">
    <property type="entry name" value="SENSOR HISTIDINE KINASE CPXA"/>
    <property type="match status" value="1"/>
</dbReference>
<dbReference type="InterPro" id="IPR003594">
    <property type="entry name" value="HATPase_dom"/>
</dbReference>
<dbReference type="GO" id="GO:0000155">
    <property type="term" value="F:phosphorelay sensor kinase activity"/>
    <property type="evidence" value="ECO:0007669"/>
    <property type="project" value="InterPro"/>
</dbReference>
<name>A0A6N7VSQ4_9FIRM</name>
<dbReference type="SMART" id="SM00387">
    <property type="entry name" value="HATPase_c"/>
    <property type="match status" value="1"/>
</dbReference>
<keyword evidence="9 16" id="KW-0418">Kinase</keyword>
<dbReference type="EC" id="2.7.13.3" evidence="3"/>
<comment type="caution">
    <text evidence="16">The sequence shown here is derived from an EMBL/GenBank/DDBJ whole genome shotgun (WGS) entry which is preliminary data.</text>
</comment>
<keyword evidence="8" id="KW-0547">Nucleotide-binding</keyword>
<proteinExistence type="predicted"/>
<evidence type="ECO:0000256" key="9">
    <source>
        <dbReference type="ARBA" id="ARBA00022777"/>
    </source>
</evidence>
<keyword evidence="10" id="KW-0067">ATP-binding</keyword>
<feature type="transmembrane region" description="Helical" evidence="14">
    <location>
        <begin position="7"/>
        <end position="27"/>
    </location>
</feature>
<evidence type="ECO:0000256" key="6">
    <source>
        <dbReference type="ARBA" id="ARBA00022679"/>
    </source>
</evidence>
<keyword evidence="17" id="KW-1185">Reference proteome</keyword>
<dbReference type="GO" id="GO:0005524">
    <property type="term" value="F:ATP binding"/>
    <property type="evidence" value="ECO:0007669"/>
    <property type="project" value="UniProtKB-KW"/>
</dbReference>
<evidence type="ECO:0000256" key="12">
    <source>
        <dbReference type="ARBA" id="ARBA00023012"/>
    </source>
</evidence>
<accession>A0A6N7VSQ4</accession>
<dbReference type="Proteomes" id="UP000441925">
    <property type="component" value="Unassembled WGS sequence"/>
</dbReference>
<dbReference type="InterPro" id="IPR036890">
    <property type="entry name" value="HATPase_C_sf"/>
</dbReference>
<dbReference type="RefSeq" id="WP_154538950.1">
    <property type="nucleotide sequence ID" value="NZ_VULQ01000001.1"/>
</dbReference>
<evidence type="ECO:0000313" key="16">
    <source>
        <dbReference type="EMBL" id="MSS77103.1"/>
    </source>
</evidence>
<evidence type="ECO:0000256" key="13">
    <source>
        <dbReference type="ARBA" id="ARBA00023136"/>
    </source>
</evidence>
<organism evidence="16 17">
    <name type="scientific">Anaerococcus porci</name>
    <dbReference type="NCBI Taxonomy" id="2652269"/>
    <lineage>
        <taxon>Bacteria</taxon>
        <taxon>Bacillati</taxon>
        <taxon>Bacillota</taxon>
        <taxon>Tissierellia</taxon>
        <taxon>Tissierellales</taxon>
        <taxon>Peptoniphilaceae</taxon>
        <taxon>Anaerococcus</taxon>
    </lineage>
</organism>
<dbReference type="SUPFAM" id="SSF55874">
    <property type="entry name" value="ATPase domain of HSP90 chaperone/DNA topoisomerase II/histidine kinase"/>
    <property type="match status" value="1"/>
</dbReference>
<feature type="transmembrane region" description="Helical" evidence="14">
    <location>
        <begin position="33"/>
        <end position="51"/>
    </location>
</feature>
<evidence type="ECO:0000256" key="5">
    <source>
        <dbReference type="ARBA" id="ARBA00022553"/>
    </source>
</evidence>
<comment type="catalytic activity">
    <reaction evidence="1">
        <text>ATP + protein L-histidine = ADP + protein N-phospho-L-histidine.</text>
        <dbReference type="EC" id="2.7.13.3"/>
    </reaction>
</comment>
<evidence type="ECO:0000256" key="2">
    <source>
        <dbReference type="ARBA" id="ARBA00004651"/>
    </source>
</evidence>
<dbReference type="PROSITE" id="PS50109">
    <property type="entry name" value="HIS_KIN"/>
    <property type="match status" value="1"/>
</dbReference>
<dbReference type="Gene3D" id="1.10.287.130">
    <property type="match status" value="1"/>
</dbReference>
<keyword evidence="5" id="KW-0597">Phosphoprotein</keyword>
<feature type="domain" description="Histidine kinase" evidence="15">
    <location>
        <begin position="123"/>
        <end position="328"/>
    </location>
</feature>
<gene>
    <name evidence="16" type="ORF">FYJ26_01450</name>
</gene>